<proteinExistence type="predicted"/>
<evidence type="ECO:0000313" key="2">
    <source>
        <dbReference type="Proteomes" id="UP001239111"/>
    </source>
</evidence>
<organism evidence="1 2">
    <name type="scientific">Eretmocerus hayati</name>
    <dbReference type="NCBI Taxonomy" id="131215"/>
    <lineage>
        <taxon>Eukaryota</taxon>
        <taxon>Metazoa</taxon>
        <taxon>Ecdysozoa</taxon>
        <taxon>Arthropoda</taxon>
        <taxon>Hexapoda</taxon>
        <taxon>Insecta</taxon>
        <taxon>Pterygota</taxon>
        <taxon>Neoptera</taxon>
        <taxon>Endopterygota</taxon>
        <taxon>Hymenoptera</taxon>
        <taxon>Apocrita</taxon>
        <taxon>Proctotrupomorpha</taxon>
        <taxon>Chalcidoidea</taxon>
        <taxon>Aphelinidae</taxon>
        <taxon>Aphelininae</taxon>
        <taxon>Eretmocerus</taxon>
    </lineage>
</organism>
<dbReference type="Proteomes" id="UP001239111">
    <property type="component" value="Chromosome 4"/>
</dbReference>
<comment type="caution">
    <text evidence="1">The sequence shown here is derived from an EMBL/GenBank/DDBJ whole genome shotgun (WGS) entry which is preliminary data.</text>
</comment>
<protein>
    <submittedName>
        <fullName evidence="1">Uncharacterized protein</fullName>
    </submittedName>
</protein>
<dbReference type="EMBL" id="CM056744">
    <property type="protein sequence ID" value="KAJ8667878.1"/>
    <property type="molecule type" value="Genomic_DNA"/>
</dbReference>
<gene>
    <name evidence="1" type="ORF">QAD02_009541</name>
</gene>
<accession>A0ACC2NAW4</accession>
<name>A0ACC2NAW4_9HYME</name>
<sequence length="295" mass="34202">MFHHADIPLPRFEELQNYLSECKRVRSSNTGISKSVTYEIPTKQESVDIPSEIPFVCKAGPSRAPDPTGYEEPKFAVTTDDKSDQKQPKNQQKFMCDLCSKSFNRKTYRNKHIKTHSEERPFICKICCDAFRSNRNLKEHMLRKHSNEKSYLCDQCGKRFAIKQDFINHMRIHLNGKPRSCEFCHKKFVRNDDLRRHERSHTGEKPYSCKLCGKRFSYNAGLLKHKYTHTEEKTHRCEFCKKCFKYRKNLKLHVIGKHSGMSIPIGNSAIEYIETPGESHVIQDLGVLAGVAGNS</sequence>
<reference evidence="1" key="1">
    <citation type="submission" date="2023-04" db="EMBL/GenBank/DDBJ databases">
        <title>A chromosome-level genome assembly of the parasitoid wasp Eretmocerus hayati.</title>
        <authorList>
            <person name="Zhong Y."/>
            <person name="Liu S."/>
            <person name="Liu Y."/>
        </authorList>
    </citation>
    <scope>NUCLEOTIDE SEQUENCE</scope>
    <source>
        <strain evidence="1">ZJU_SS_LIU_2023</strain>
    </source>
</reference>
<keyword evidence="2" id="KW-1185">Reference proteome</keyword>
<evidence type="ECO:0000313" key="1">
    <source>
        <dbReference type="EMBL" id="KAJ8667878.1"/>
    </source>
</evidence>